<dbReference type="OrthoDB" id="8247919at2"/>
<name>A0A4Q0T8F5_9BACT</name>
<accession>A0A4Q0T8F5</accession>
<sequence length="131" mass="13730">MQEQERREFLNNVVAAADRIEYEDMMVSSRRAQDFGGPPVVDDESKEARATAESLLKEKTVLDTLCPALRSVSDDIGSIAKVVGGSMLTLALTPAAAIPVSALVFGAIAVMIARAGVSSLCAGHGAKPKAE</sequence>
<feature type="transmembrane region" description="Helical" evidence="1">
    <location>
        <begin position="96"/>
        <end position="117"/>
    </location>
</feature>
<reference evidence="2 3" key="1">
    <citation type="submission" date="2018-11" db="EMBL/GenBank/DDBJ databases">
        <authorList>
            <person name="Mardanov A.V."/>
            <person name="Ravin N.V."/>
            <person name="Dedysh S.N."/>
        </authorList>
    </citation>
    <scope>NUCLEOTIDE SEQUENCE [LARGE SCALE GENOMIC DNA]</scope>
    <source>
        <strain evidence="2 3">AF10</strain>
    </source>
</reference>
<protein>
    <submittedName>
        <fullName evidence="2">Uncharacterized protein</fullName>
    </submittedName>
</protein>
<evidence type="ECO:0000313" key="2">
    <source>
        <dbReference type="EMBL" id="RXH58319.1"/>
    </source>
</evidence>
<evidence type="ECO:0000313" key="3">
    <source>
        <dbReference type="Proteomes" id="UP000289437"/>
    </source>
</evidence>
<keyword evidence="1" id="KW-0812">Transmembrane</keyword>
<evidence type="ECO:0000256" key="1">
    <source>
        <dbReference type="SAM" id="Phobius"/>
    </source>
</evidence>
<reference evidence="3" key="2">
    <citation type="submission" date="2019-02" db="EMBL/GenBank/DDBJ databases">
        <title>Granulicella sibirica sp. nov., a psychrotolerant acidobacterium isolated from an organic soil layer in forested tundra, West Siberia.</title>
        <authorList>
            <person name="Oshkin I.Y."/>
            <person name="Kulichevskaya I.S."/>
            <person name="Rijpstra W.I.C."/>
            <person name="Sinninghe Damste J.S."/>
            <person name="Rakitin A.L."/>
            <person name="Ravin N.V."/>
            <person name="Dedysh S.N."/>
        </authorList>
    </citation>
    <scope>NUCLEOTIDE SEQUENCE [LARGE SCALE GENOMIC DNA]</scope>
    <source>
        <strain evidence="3">AF10</strain>
    </source>
</reference>
<keyword evidence="3" id="KW-1185">Reference proteome</keyword>
<organism evidence="2 3">
    <name type="scientific">Granulicella sibirica</name>
    <dbReference type="NCBI Taxonomy" id="2479048"/>
    <lineage>
        <taxon>Bacteria</taxon>
        <taxon>Pseudomonadati</taxon>
        <taxon>Acidobacteriota</taxon>
        <taxon>Terriglobia</taxon>
        <taxon>Terriglobales</taxon>
        <taxon>Acidobacteriaceae</taxon>
        <taxon>Granulicella</taxon>
    </lineage>
</organism>
<dbReference type="AlphaFoldDB" id="A0A4Q0T8F5"/>
<dbReference type="Proteomes" id="UP000289437">
    <property type="component" value="Unassembled WGS sequence"/>
</dbReference>
<keyword evidence="1" id="KW-0472">Membrane</keyword>
<gene>
    <name evidence="2" type="ORF">GRAN_1629</name>
</gene>
<dbReference type="RefSeq" id="WP_128912336.1">
    <property type="nucleotide sequence ID" value="NZ_RDSM01000001.1"/>
</dbReference>
<proteinExistence type="predicted"/>
<comment type="caution">
    <text evidence="2">The sequence shown here is derived from an EMBL/GenBank/DDBJ whole genome shotgun (WGS) entry which is preliminary data.</text>
</comment>
<keyword evidence="1" id="KW-1133">Transmembrane helix</keyword>
<dbReference type="EMBL" id="RDSM01000001">
    <property type="protein sequence ID" value="RXH58319.1"/>
    <property type="molecule type" value="Genomic_DNA"/>
</dbReference>